<evidence type="ECO:0000313" key="2">
    <source>
        <dbReference type="EMBL" id="SJZ30892.1"/>
    </source>
</evidence>
<sequence length="167" mass="17787">MRRGTVLRVGALAGLGLAALAFGPSTPRFVWNASASAPLGLYLVEQTAALGKGDLVLAWAPDSARRMAAERGYLPESVPLTKRIVAVSGDTVCGRHSLLLINGWVAAIQLPADPQGRPLTPWTGCRVLGPGEVLLLMAEVWDSFDSRYFGPIPTTSILGKLVPIWTR</sequence>
<evidence type="ECO:0000259" key="1">
    <source>
        <dbReference type="Pfam" id="PF10502"/>
    </source>
</evidence>
<dbReference type="STRING" id="225324.SAMN02745126_00095"/>
<keyword evidence="3" id="KW-1185">Reference proteome</keyword>
<feature type="domain" description="Peptidase S26" evidence="1">
    <location>
        <begin position="26"/>
        <end position="165"/>
    </location>
</feature>
<dbReference type="Gene3D" id="2.10.109.10">
    <property type="entry name" value="Umud Fragment, subunit A"/>
    <property type="match status" value="1"/>
</dbReference>
<dbReference type="Proteomes" id="UP000190092">
    <property type="component" value="Unassembled WGS sequence"/>
</dbReference>
<dbReference type="InterPro" id="IPR019533">
    <property type="entry name" value="Peptidase_S26"/>
</dbReference>
<organism evidence="2 3">
    <name type="scientific">Enhydrobacter aerosaccus</name>
    <dbReference type="NCBI Taxonomy" id="225324"/>
    <lineage>
        <taxon>Bacteria</taxon>
        <taxon>Pseudomonadati</taxon>
        <taxon>Pseudomonadota</taxon>
        <taxon>Alphaproteobacteria</taxon>
        <taxon>Hyphomicrobiales</taxon>
        <taxon>Enhydrobacter</taxon>
    </lineage>
</organism>
<dbReference type="GO" id="GO:0004252">
    <property type="term" value="F:serine-type endopeptidase activity"/>
    <property type="evidence" value="ECO:0007669"/>
    <property type="project" value="InterPro"/>
</dbReference>
<dbReference type="GO" id="GO:0006465">
    <property type="term" value="P:signal peptide processing"/>
    <property type="evidence" value="ECO:0007669"/>
    <property type="project" value="InterPro"/>
</dbReference>
<dbReference type="OrthoDB" id="5360818at2"/>
<proteinExistence type="predicted"/>
<reference evidence="3" key="1">
    <citation type="submission" date="2017-02" db="EMBL/GenBank/DDBJ databases">
        <authorList>
            <person name="Varghese N."/>
            <person name="Submissions S."/>
        </authorList>
    </citation>
    <scope>NUCLEOTIDE SEQUENCE [LARGE SCALE GENOMIC DNA]</scope>
    <source>
        <strain evidence="3">ATCC 27094</strain>
    </source>
</reference>
<evidence type="ECO:0000313" key="3">
    <source>
        <dbReference type="Proteomes" id="UP000190092"/>
    </source>
</evidence>
<gene>
    <name evidence="2" type="ORF">SAMN02745126_00095</name>
</gene>
<accession>A0A1T4JL76</accession>
<dbReference type="RefSeq" id="WP_085931871.1">
    <property type="nucleotide sequence ID" value="NZ_FUWJ01000001.1"/>
</dbReference>
<dbReference type="InterPro" id="IPR036286">
    <property type="entry name" value="LexA/Signal_pep-like_sf"/>
</dbReference>
<protein>
    <submittedName>
        <fullName evidence="2">Conjugative transfer signal peptidase TraF</fullName>
    </submittedName>
</protein>
<dbReference type="EMBL" id="FUWJ01000001">
    <property type="protein sequence ID" value="SJZ30892.1"/>
    <property type="molecule type" value="Genomic_DNA"/>
</dbReference>
<dbReference type="Pfam" id="PF10502">
    <property type="entry name" value="Peptidase_S26"/>
    <property type="match status" value="1"/>
</dbReference>
<dbReference type="AlphaFoldDB" id="A0A1T4JL76"/>
<name>A0A1T4JL76_9HYPH</name>
<dbReference type="SUPFAM" id="SSF51306">
    <property type="entry name" value="LexA/Signal peptidase"/>
    <property type="match status" value="1"/>
</dbReference>